<protein>
    <submittedName>
        <fullName evidence="1">Uncharacterized protein</fullName>
    </submittedName>
</protein>
<sequence>MKTFTRIRCQIHTGTTSSPYFRGEIRIIIDISCIKTKSMAKHSPTIPGSKNGNPNIYVKNLPISLSLWNLQPFIAANGQVKRIALYIDVSKSTNITSRLKLKLKVDPTNTIFLGNENTFPKHTNDIYYAYSTCNSIFIRWSEQSNRFVIYRLDNIHRVFYKRYVCQRMFSLNMGIQEFSRLDRRKLDLKS</sequence>
<dbReference type="Proteomes" id="UP000475862">
    <property type="component" value="Unassembled WGS sequence"/>
</dbReference>
<evidence type="ECO:0000313" key="1">
    <source>
        <dbReference type="EMBL" id="KAE9544172.1"/>
    </source>
</evidence>
<organism evidence="1 2">
    <name type="scientific">Aphis glycines</name>
    <name type="common">Soybean aphid</name>
    <dbReference type="NCBI Taxonomy" id="307491"/>
    <lineage>
        <taxon>Eukaryota</taxon>
        <taxon>Metazoa</taxon>
        <taxon>Ecdysozoa</taxon>
        <taxon>Arthropoda</taxon>
        <taxon>Hexapoda</taxon>
        <taxon>Insecta</taxon>
        <taxon>Pterygota</taxon>
        <taxon>Neoptera</taxon>
        <taxon>Paraneoptera</taxon>
        <taxon>Hemiptera</taxon>
        <taxon>Sternorrhyncha</taxon>
        <taxon>Aphidomorpha</taxon>
        <taxon>Aphidoidea</taxon>
        <taxon>Aphididae</taxon>
        <taxon>Aphidini</taxon>
        <taxon>Aphis</taxon>
        <taxon>Aphis</taxon>
    </lineage>
</organism>
<reference evidence="1 2" key="1">
    <citation type="submission" date="2019-08" db="EMBL/GenBank/DDBJ databases">
        <title>The genome of the soybean aphid Biotype 1, its phylome, world population structure and adaptation to the North American continent.</title>
        <authorList>
            <person name="Giordano R."/>
            <person name="Donthu R.K."/>
            <person name="Hernandez A.G."/>
            <person name="Wright C.L."/>
            <person name="Zimin A.V."/>
        </authorList>
    </citation>
    <scope>NUCLEOTIDE SEQUENCE [LARGE SCALE GENOMIC DNA]</scope>
    <source>
        <tissue evidence="1">Whole aphids</tissue>
    </source>
</reference>
<name>A0A6G0U7B5_APHGL</name>
<proteinExistence type="predicted"/>
<dbReference type="AlphaFoldDB" id="A0A6G0U7B5"/>
<comment type="caution">
    <text evidence="1">The sequence shown here is derived from an EMBL/GenBank/DDBJ whole genome shotgun (WGS) entry which is preliminary data.</text>
</comment>
<accession>A0A6G0U7B5</accession>
<dbReference type="EMBL" id="VYZN01000002">
    <property type="protein sequence ID" value="KAE9544172.1"/>
    <property type="molecule type" value="Genomic_DNA"/>
</dbReference>
<gene>
    <name evidence="1" type="ORF">AGLY_001351</name>
</gene>
<keyword evidence="2" id="KW-1185">Reference proteome</keyword>
<evidence type="ECO:0000313" key="2">
    <source>
        <dbReference type="Proteomes" id="UP000475862"/>
    </source>
</evidence>